<evidence type="ECO:0000256" key="4">
    <source>
        <dbReference type="ARBA" id="ARBA00022725"/>
    </source>
</evidence>
<evidence type="ECO:0000313" key="11">
    <source>
        <dbReference type="Proteomes" id="UP001430953"/>
    </source>
</evidence>
<keyword evidence="5 9" id="KW-1133">Transmembrane helix</keyword>
<dbReference type="GO" id="GO:0007165">
    <property type="term" value="P:signal transduction"/>
    <property type="evidence" value="ECO:0007669"/>
    <property type="project" value="UniProtKB-KW"/>
</dbReference>
<comment type="subcellular location">
    <subcellularLocation>
        <location evidence="9">Cell membrane</location>
        <topology evidence="9">Multi-pass membrane protein</topology>
    </subcellularLocation>
    <subcellularLocation>
        <location evidence="1">Membrane</location>
        <topology evidence="1">Multi-pass membrane protein</topology>
    </subcellularLocation>
</comment>
<feature type="transmembrane region" description="Helical" evidence="9">
    <location>
        <begin position="70"/>
        <end position="89"/>
    </location>
</feature>
<evidence type="ECO:0000256" key="1">
    <source>
        <dbReference type="ARBA" id="ARBA00004141"/>
    </source>
</evidence>
<dbReference type="AlphaFoldDB" id="A0AAW2GRK8"/>
<reference evidence="10 11" key="1">
    <citation type="submission" date="2023-03" db="EMBL/GenBank/DDBJ databases">
        <title>High recombination rates correlate with genetic variation in Cardiocondyla obscurior ants.</title>
        <authorList>
            <person name="Errbii M."/>
        </authorList>
    </citation>
    <scope>NUCLEOTIDE SEQUENCE [LARGE SCALE GENOMIC DNA]</scope>
    <source>
        <strain evidence="10">Alpha-2009</strain>
        <tissue evidence="10">Whole body</tissue>
    </source>
</reference>
<name>A0AAW2GRK8_9HYME</name>
<dbReference type="InterPro" id="IPR004117">
    <property type="entry name" value="7tm6_olfct_rcpt"/>
</dbReference>
<keyword evidence="2 9" id="KW-0716">Sensory transduction</keyword>
<dbReference type="PANTHER" id="PTHR21137">
    <property type="entry name" value="ODORANT RECEPTOR"/>
    <property type="match status" value="1"/>
</dbReference>
<keyword evidence="11" id="KW-1185">Reference proteome</keyword>
<proteinExistence type="inferred from homology"/>
<evidence type="ECO:0000256" key="2">
    <source>
        <dbReference type="ARBA" id="ARBA00022606"/>
    </source>
</evidence>
<dbReference type="GO" id="GO:0004984">
    <property type="term" value="F:olfactory receptor activity"/>
    <property type="evidence" value="ECO:0007669"/>
    <property type="project" value="InterPro"/>
</dbReference>
<feature type="transmembrane region" description="Helical" evidence="9">
    <location>
        <begin position="38"/>
        <end position="58"/>
    </location>
</feature>
<gene>
    <name evidence="10" type="ORF">PUN28_001859</name>
</gene>
<feature type="transmembrane region" description="Helical" evidence="9">
    <location>
        <begin position="257"/>
        <end position="281"/>
    </location>
</feature>
<accession>A0AAW2GRK8</accession>
<evidence type="ECO:0000256" key="7">
    <source>
        <dbReference type="ARBA" id="ARBA00023170"/>
    </source>
</evidence>
<organism evidence="10 11">
    <name type="scientific">Cardiocondyla obscurior</name>
    <dbReference type="NCBI Taxonomy" id="286306"/>
    <lineage>
        <taxon>Eukaryota</taxon>
        <taxon>Metazoa</taxon>
        <taxon>Ecdysozoa</taxon>
        <taxon>Arthropoda</taxon>
        <taxon>Hexapoda</taxon>
        <taxon>Insecta</taxon>
        <taxon>Pterygota</taxon>
        <taxon>Neoptera</taxon>
        <taxon>Endopterygota</taxon>
        <taxon>Hymenoptera</taxon>
        <taxon>Apocrita</taxon>
        <taxon>Aculeata</taxon>
        <taxon>Formicoidea</taxon>
        <taxon>Formicidae</taxon>
        <taxon>Myrmicinae</taxon>
        <taxon>Cardiocondyla</taxon>
    </lineage>
</organism>
<keyword evidence="8 9" id="KW-0807">Transducer</keyword>
<evidence type="ECO:0000256" key="9">
    <source>
        <dbReference type="RuleBase" id="RU351113"/>
    </source>
</evidence>
<dbReference type="GO" id="GO:0005886">
    <property type="term" value="C:plasma membrane"/>
    <property type="evidence" value="ECO:0007669"/>
    <property type="project" value="UniProtKB-SubCell"/>
</dbReference>
<dbReference type="Pfam" id="PF02949">
    <property type="entry name" value="7tm_6"/>
    <property type="match status" value="1"/>
</dbReference>
<sequence>MVHWNKDAIYALSSYKILAWPVGVWPIENDIFYSKLRYFFVMVSEILLTVTLLMDVYLSCENSSVDPIDTYAVTSSAVLVIFKLTLLQIQRSTLSNSLYSAIQDWSSIQDTKSREIMIQHARTGRMISLFLFYSGFIALTFYILRLLPVLNSTFEERAFVLPMSCLFKSVSNLEYVLITSYQVIQLFMTYAGNCCTEGIFVGVTMHLCGQFKILMIDFQRIDRYKRKHEKGNIVEELVVRHRKLLKLTNNIEDTYNIIILIQIFSSAILICITGFGLIVSWHIHDIVMTMKSIVIMIVMLMQCFLYTYAGDNLRDRSEALSFALYNCDWCSLPPNDIRDLAFIMIKTNIPIRLTAGKFFYVTRATFMDILKTAVSYLSALRVMIEKD</sequence>
<comment type="similarity">
    <text evidence="9">Belongs to the insect chemoreceptor superfamily. Heteromeric odorant receptor channel (TC 1.A.69) family.</text>
</comment>
<comment type="caution">
    <text evidence="9">Lacks conserved residue(s) required for the propagation of feature annotation.</text>
</comment>
<keyword evidence="3 9" id="KW-0812">Transmembrane</keyword>
<dbReference type="PANTHER" id="PTHR21137:SF26">
    <property type="entry name" value="ODORANT RECEPTOR 10A-RELATED"/>
    <property type="match status" value="1"/>
</dbReference>
<dbReference type="Proteomes" id="UP001430953">
    <property type="component" value="Unassembled WGS sequence"/>
</dbReference>
<evidence type="ECO:0000256" key="8">
    <source>
        <dbReference type="ARBA" id="ARBA00023224"/>
    </source>
</evidence>
<keyword evidence="4 9" id="KW-0552">Olfaction</keyword>
<evidence type="ECO:0000256" key="6">
    <source>
        <dbReference type="ARBA" id="ARBA00023136"/>
    </source>
</evidence>
<dbReference type="GO" id="GO:0005549">
    <property type="term" value="F:odorant binding"/>
    <property type="evidence" value="ECO:0007669"/>
    <property type="project" value="InterPro"/>
</dbReference>
<feature type="transmembrane region" description="Helical" evidence="9">
    <location>
        <begin position="293"/>
        <end position="309"/>
    </location>
</feature>
<keyword evidence="6 9" id="KW-0472">Membrane</keyword>
<keyword evidence="7 9" id="KW-0675">Receptor</keyword>
<dbReference type="EMBL" id="JADYXP020000002">
    <property type="protein sequence ID" value="KAL0129878.1"/>
    <property type="molecule type" value="Genomic_DNA"/>
</dbReference>
<feature type="transmembrane region" description="Helical" evidence="9">
    <location>
        <begin position="126"/>
        <end position="144"/>
    </location>
</feature>
<evidence type="ECO:0000313" key="10">
    <source>
        <dbReference type="EMBL" id="KAL0129878.1"/>
    </source>
</evidence>
<protein>
    <recommendedName>
        <fullName evidence="9">Odorant receptor</fullName>
    </recommendedName>
</protein>
<comment type="caution">
    <text evidence="10">The sequence shown here is derived from an EMBL/GenBank/DDBJ whole genome shotgun (WGS) entry which is preliminary data.</text>
</comment>
<evidence type="ECO:0000256" key="3">
    <source>
        <dbReference type="ARBA" id="ARBA00022692"/>
    </source>
</evidence>
<evidence type="ECO:0000256" key="5">
    <source>
        <dbReference type="ARBA" id="ARBA00022989"/>
    </source>
</evidence>